<keyword evidence="2" id="KW-1003">Cell membrane</keyword>
<keyword evidence="5 6" id="KW-0472">Membrane</keyword>
<protein>
    <submittedName>
        <fullName evidence="7">UbiA prenyltransferase</fullName>
    </submittedName>
</protein>
<dbReference type="Gene3D" id="3.40.50.1000">
    <property type="entry name" value="HAD superfamily/HAD-like"/>
    <property type="match status" value="1"/>
</dbReference>
<comment type="subcellular location">
    <subcellularLocation>
        <location evidence="1">Membrane</location>
        <topology evidence="1">Multi-pass membrane protein</topology>
    </subcellularLocation>
</comment>
<dbReference type="InterPro" id="IPR000537">
    <property type="entry name" value="UbiA_prenyltransferase"/>
</dbReference>
<keyword evidence="4 6" id="KW-1133">Transmembrane helix</keyword>
<proteinExistence type="predicted"/>
<sequence length="488" mass="53242" precursor="true">MNNPPLDDCPLYVDLDGSLTPSDTLHESVVLFARRHPMNLLRMVGWLPRGKAGFKRALADAVLPEPEQLPWRADFIGFLRSEHARGRTLVLATAADARIARRVADHLGVFSAVLATEDGGPNLSRANKREAIAAHARALGHERWAYAGNSADDLDVWAGSAQAVAVNAPAGVLRRLQATHAPAQVFEHQPLTLKTVLRAIRLKQWSKNGLLFVPLLAAHTTIPSLWFTLFVAFVAFGLCASATYLVNDLLDLPNDRAHRLKRLRPLAAGTMGIASAVAIGMGMILTAFALAVWVGGAFTAALLLYTALTLGYSLRWKRIPLFDVLLLATLYTLRIGAGALAGHVDLSNWLLAISIFLFLSLALVKRCAELEEAVEAHHAPAPGRGYQPRDLATLRTMGMTSGFMSVLVLTLYIDSPNSRALYGQPDWLWAAAPVLLLWVMRIWFKTGRRELYGEDPLAFALKDPFSWATLLIMGGIGVAATIGWQPHL</sequence>
<keyword evidence="8" id="KW-1185">Reference proteome</keyword>
<dbReference type="Pfam" id="PF12710">
    <property type="entry name" value="HAD"/>
    <property type="match status" value="1"/>
</dbReference>
<gene>
    <name evidence="7" type="ORF">BN948_02067</name>
</gene>
<evidence type="ECO:0000256" key="2">
    <source>
        <dbReference type="ARBA" id="ARBA00022475"/>
    </source>
</evidence>
<accession>A0A1L1PCE1</accession>
<evidence type="ECO:0000256" key="4">
    <source>
        <dbReference type="ARBA" id="ARBA00022989"/>
    </source>
</evidence>
<dbReference type="RefSeq" id="WP_009519409.1">
    <property type="nucleotide sequence ID" value="NZ_CCAE010000013.1"/>
</dbReference>
<dbReference type="GO" id="GO:0016765">
    <property type="term" value="F:transferase activity, transferring alkyl or aryl (other than methyl) groups"/>
    <property type="evidence" value="ECO:0007669"/>
    <property type="project" value="InterPro"/>
</dbReference>
<dbReference type="CDD" id="cd13963">
    <property type="entry name" value="PT_UbiA_2"/>
    <property type="match status" value="1"/>
</dbReference>
<reference evidence="8" key="1">
    <citation type="submission" date="2014-11" db="EMBL/GenBank/DDBJ databases">
        <title>Draft genome sequence of Hydrogenophaga intermedia S1.</title>
        <authorList>
            <person name="Gan H.M."/>
            <person name="Chew T.H."/>
            <person name="Stolz A."/>
        </authorList>
    </citation>
    <scope>NUCLEOTIDE SEQUENCE [LARGE SCALE GENOMIC DNA]</scope>
    <source>
        <strain evidence="8">S1</strain>
    </source>
</reference>
<evidence type="ECO:0000256" key="1">
    <source>
        <dbReference type="ARBA" id="ARBA00004141"/>
    </source>
</evidence>
<dbReference type="AlphaFoldDB" id="A0A1L1PCE1"/>
<feature type="transmembrane region" description="Helical" evidence="6">
    <location>
        <begin position="427"/>
        <end position="444"/>
    </location>
</feature>
<feature type="transmembrane region" description="Helical" evidence="6">
    <location>
        <begin position="321"/>
        <end position="340"/>
    </location>
</feature>
<dbReference type="InterPro" id="IPR036412">
    <property type="entry name" value="HAD-like_sf"/>
</dbReference>
<feature type="transmembrane region" description="Helical" evidence="6">
    <location>
        <begin position="394"/>
        <end position="415"/>
    </location>
</feature>
<name>A0A1L1PCE1_HYDIT</name>
<dbReference type="InterPro" id="IPR023214">
    <property type="entry name" value="HAD_sf"/>
</dbReference>
<dbReference type="PANTHER" id="PTHR11048:SF5">
    <property type="entry name" value="DECAPRENYL-PHOSPHATE PHOSPHORIBOSYLTRANSFERASE"/>
    <property type="match status" value="1"/>
</dbReference>
<evidence type="ECO:0000313" key="7">
    <source>
        <dbReference type="EMBL" id="CDN87642.1"/>
    </source>
</evidence>
<evidence type="ECO:0000256" key="6">
    <source>
        <dbReference type="SAM" id="Phobius"/>
    </source>
</evidence>
<dbReference type="NCBIfam" id="NF006088">
    <property type="entry name" value="PRK08238.1"/>
    <property type="match status" value="1"/>
</dbReference>
<dbReference type="Gene3D" id="1.10.357.140">
    <property type="entry name" value="UbiA prenyltransferase"/>
    <property type="match status" value="1"/>
</dbReference>
<keyword evidence="7" id="KW-0808">Transferase</keyword>
<dbReference type="PANTHER" id="PTHR11048">
    <property type="entry name" value="PRENYLTRANSFERASES"/>
    <property type="match status" value="1"/>
</dbReference>
<keyword evidence="3 6" id="KW-0812">Transmembrane</keyword>
<evidence type="ECO:0000313" key="8">
    <source>
        <dbReference type="Proteomes" id="UP000028878"/>
    </source>
</evidence>
<organism evidence="7 8">
    <name type="scientific">Hydrogenophaga intermedia</name>
    <dbReference type="NCBI Taxonomy" id="65786"/>
    <lineage>
        <taxon>Bacteria</taxon>
        <taxon>Pseudomonadati</taxon>
        <taxon>Pseudomonadota</taxon>
        <taxon>Betaproteobacteria</taxon>
        <taxon>Burkholderiales</taxon>
        <taxon>Comamonadaceae</taxon>
        <taxon>Hydrogenophaga</taxon>
    </lineage>
</organism>
<evidence type="ECO:0000256" key="5">
    <source>
        <dbReference type="ARBA" id="ARBA00023136"/>
    </source>
</evidence>
<feature type="transmembrane region" description="Helical" evidence="6">
    <location>
        <begin position="266"/>
        <end position="285"/>
    </location>
</feature>
<feature type="transmembrane region" description="Helical" evidence="6">
    <location>
        <begin position="225"/>
        <end position="246"/>
    </location>
</feature>
<feature type="transmembrane region" description="Helical" evidence="6">
    <location>
        <begin position="346"/>
        <end position="364"/>
    </location>
</feature>
<dbReference type="Pfam" id="PF01040">
    <property type="entry name" value="UbiA"/>
    <property type="match status" value="1"/>
</dbReference>
<feature type="transmembrane region" description="Helical" evidence="6">
    <location>
        <begin position="465"/>
        <end position="484"/>
    </location>
</feature>
<dbReference type="GO" id="GO:0009247">
    <property type="term" value="P:glycolipid biosynthetic process"/>
    <property type="evidence" value="ECO:0007669"/>
    <property type="project" value="TreeGrafter"/>
</dbReference>
<dbReference type="InterPro" id="IPR039653">
    <property type="entry name" value="Prenyltransferase"/>
</dbReference>
<evidence type="ECO:0000256" key="3">
    <source>
        <dbReference type="ARBA" id="ARBA00022692"/>
    </source>
</evidence>
<feature type="transmembrane region" description="Helical" evidence="6">
    <location>
        <begin position="291"/>
        <end position="314"/>
    </location>
</feature>
<dbReference type="GO" id="GO:0005886">
    <property type="term" value="C:plasma membrane"/>
    <property type="evidence" value="ECO:0007669"/>
    <property type="project" value="TreeGrafter"/>
</dbReference>
<dbReference type="Proteomes" id="UP000028878">
    <property type="component" value="Unassembled WGS sequence"/>
</dbReference>
<dbReference type="SUPFAM" id="SSF56784">
    <property type="entry name" value="HAD-like"/>
    <property type="match status" value="1"/>
</dbReference>
<dbReference type="EMBL" id="CCAE010000013">
    <property type="protein sequence ID" value="CDN87642.1"/>
    <property type="molecule type" value="Genomic_DNA"/>
</dbReference>
<dbReference type="InterPro" id="IPR044878">
    <property type="entry name" value="UbiA_sf"/>
</dbReference>